<sequence>MTADSDETIRHLTELRERQDSARPPGVAAEVEYPLGEIAITEHLRHWARHAGQRTAIVFYGDEISYARLDELSDRFAHWLDSVGVHRGDRVGVHLTNCPQFVVAMMGILKLGAVHVPINPLFREHELRHELRDAGVEVVVTLDSLTPVVEAVRADTCLREVLVTSLEDALPREPTLPLPPLPDGRLQRSGWWQALDRPRWQHPVAELDALAALNYTGGTTGMPKGCEHTQRGMLYTAATMAAAQGVEHPSTSLTYVPIFWIAGEDGGVLVPIVTGGTCVLLNRWDPRAVLTALEHYRVGTLLGLVDDYLELLDQPDIGTTDLSALDAPLAMSVARKLTPGVRRRWQEVAGDHSVLREAAYGMTETHTGDTSPRGFQDEDRDLRSEPVFCGLPVPGTDIMVVSPETARPLPLGEHGEIVVRSPSLLRRYWADPAATAEALDNGWLRTGDVGVFDEQGCLHYLGRNKEMIKVNGMSVFPAEVETLLGRAEGVAAVGVVPREDPNTGQVPVAFVQPDPEATLEAELLRTWARENMAPYKVPVIRLVEELPTTATGKIAKAELFRWVNPEGQACPT</sequence>
<evidence type="ECO:0000259" key="1">
    <source>
        <dbReference type="Pfam" id="PF00501"/>
    </source>
</evidence>
<gene>
    <name evidence="3" type="ORF">FHX42_001939</name>
</gene>
<feature type="domain" description="AMP-dependent synthetase/ligase" evidence="1">
    <location>
        <begin position="45"/>
        <end position="429"/>
    </location>
</feature>
<dbReference type="AlphaFoldDB" id="A0A839DRI0"/>
<dbReference type="InterPro" id="IPR020845">
    <property type="entry name" value="AMP-binding_CS"/>
</dbReference>
<evidence type="ECO:0000259" key="2">
    <source>
        <dbReference type="Pfam" id="PF13193"/>
    </source>
</evidence>
<dbReference type="PANTHER" id="PTHR43767">
    <property type="entry name" value="LONG-CHAIN-FATTY-ACID--COA LIGASE"/>
    <property type="match status" value="1"/>
</dbReference>
<comment type="caution">
    <text evidence="3">The sequence shown here is derived from an EMBL/GenBank/DDBJ whole genome shotgun (WGS) entry which is preliminary data.</text>
</comment>
<feature type="domain" description="AMP-binding enzyme C-terminal" evidence="2">
    <location>
        <begin position="479"/>
        <end position="553"/>
    </location>
</feature>
<dbReference type="NCBIfam" id="NF004822">
    <property type="entry name" value="PRK06178.1"/>
    <property type="match status" value="1"/>
</dbReference>
<dbReference type="PANTHER" id="PTHR43767:SF1">
    <property type="entry name" value="NONRIBOSOMAL PEPTIDE SYNTHASE PES1 (EUROFUNG)-RELATED"/>
    <property type="match status" value="1"/>
</dbReference>
<dbReference type="InterPro" id="IPR050237">
    <property type="entry name" value="ATP-dep_AMP-bd_enzyme"/>
</dbReference>
<dbReference type="InterPro" id="IPR025110">
    <property type="entry name" value="AMP-bd_C"/>
</dbReference>
<dbReference type="InterPro" id="IPR000873">
    <property type="entry name" value="AMP-dep_synth/lig_dom"/>
</dbReference>
<dbReference type="Pfam" id="PF00501">
    <property type="entry name" value="AMP-binding"/>
    <property type="match status" value="1"/>
</dbReference>
<reference evidence="3 4" key="1">
    <citation type="submission" date="2020-07" db="EMBL/GenBank/DDBJ databases">
        <title>Sequencing the genomes of 1000 actinobacteria strains.</title>
        <authorList>
            <person name="Klenk H.-P."/>
        </authorList>
    </citation>
    <scope>NUCLEOTIDE SEQUENCE [LARGE SCALE GENOMIC DNA]</scope>
    <source>
        <strain evidence="3 4">DSM 45975</strain>
    </source>
</reference>
<dbReference type="Proteomes" id="UP000569329">
    <property type="component" value="Unassembled WGS sequence"/>
</dbReference>
<evidence type="ECO:0000313" key="4">
    <source>
        <dbReference type="Proteomes" id="UP000569329"/>
    </source>
</evidence>
<keyword evidence="4" id="KW-1185">Reference proteome</keyword>
<dbReference type="Gene3D" id="3.30.300.30">
    <property type="match status" value="1"/>
</dbReference>
<dbReference type="InterPro" id="IPR045851">
    <property type="entry name" value="AMP-bd_C_sf"/>
</dbReference>
<protein>
    <submittedName>
        <fullName evidence="3">Acyl-CoA synthetase (AMP-forming)/AMP-acid ligase II</fullName>
    </submittedName>
</protein>
<dbReference type="GO" id="GO:0016878">
    <property type="term" value="F:acid-thiol ligase activity"/>
    <property type="evidence" value="ECO:0007669"/>
    <property type="project" value="UniProtKB-ARBA"/>
</dbReference>
<dbReference type="RefSeq" id="WP_182543843.1">
    <property type="nucleotide sequence ID" value="NZ_JACGWZ010000002.1"/>
</dbReference>
<proteinExistence type="predicted"/>
<dbReference type="Pfam" id="PF13193">
    <property type="entry name" value="AMP-binding_C"/>
    <property type="match status" value="1"/>
</dbReference>
<evidence type="ECO:0000313" key="3">
    <source>
        <dbReference type="EMBL" id="MBA8824592.1"/>
    </source>
</evidence>
<name>A0A839DRI0_9PSEU</name>
<dbReference type="PROSITE" id="PS00455">
    <property type="entry name" value="AMP_BINDING"/>
    <property type="match status" value="1"/>
</dbReference>
<dbReference type="SUPFAM" id="SSF56801">
    <property type="entry name" value="Acetyl-CoA synthetase-like"/>
    <property type="match status" value="1"/>
</dbReference>
<keyword evidence="3" id="KW-0436">Ligase</keyword>
<accession>A0A839DRI0</accession>
<dbReference type="Gene3D" id="3.40.50.12780">
    <property type="entry name" value="N-terminal domain of ligase-like"/>
    <property type="match status" value="1"/>
</dbReference>
<organism evidence="3 4">
    <name type="scientific">Halosaccharopolyspora lacisalsi</name>
    <dbReference type="NCBI Taxonomy" id="1000566"/>
    <lineage>
        <taxon>Bacteria</taxon>
        <taxon>Bacillati</taxon>
        <taxon>Actinomycetota</taxon>
        <taxon>Actinomycetes</taxon>
        <taxon>Pseudonocardiales</taxon>
        <taxon>Pseudonocardiaceae</taxon>
        <taxon>Halosaccharopolyspora</taxon>
    </lineage>
</organism>
<dbReference type="InterPro" id="IPR042099">
    <property type="entry name" value="ANL_N_sf"/>
</dbReference>
<dbReference type="EMBL" id="JACGWZ010000002">
    <property type="protein sequence ID" value="MBA8824592.1"/>
    <property type="molecule type" value="Genomic_DNA"/>
</dbReference>